<keyword evidence="2" id="KW-1185">Reference proteome</keyword>
<reference evidence="1 2" key="3">
    <citation type="journal article" date="2010" name="BMC Genomics">
        <title>Transcriptome sequencing and comparative analysis of cucumber flowers with different sex types.</title>
        <authorList>
            <person name="Guo S."/>
            <person name="Zheng Y."/>
            <person name="Joung J.G."/>
            <person name="Liu S."/>
            <person name="Zhang Z."/>
            <person name="Crasta O.R."/>
            <person name="Sobral B.W."/>
            <person name="Xu Y."/>
            <person name="Huang S."/>
            <person name="Fei Z."/>
        </authorList>
    </citation>
    <scope>NUCLEOTIDE SEQUENCE [LARGE SCALE GENOMIC DNA]</scope>
    <source>
        <strain evidence="2">cv. 9930</strain>
    </source>
</reference>
<name>A0A0A0KA10_CUCSA</name>
<dbReference type="Gramene" id="KGN46535">
    <property type="protein sequence ID" value="KGN46535"/>
    <property type="gene ID" value="Csa_6G107850"/>
</dbReference>
<evidence type="ECO:0000313" key="1">
    <source>
        <dbReference type="EMBL" id="KGN46535.1"/>
    </source>
</evidence>
<evidence type="ECO:0000313" key="2">
    <source>
        <dbReference type="Proteomes" id="UP000029981"/>
    </source>
</evidence>
<reference evidence="1 2" key="4">
    <citation type="journal article" date="2011" name="BMC Genomics">
        <title>RNA-Seq improves annotation of protein-coding genes in the cucumber genome.</title>
        <authorList>
            <person name="Li Z."/>
            <person name="Zhang Z."/>
            <person name="Yan P."/>
            <person name="Huang S."/>
            <person name="Fei Z."/>
            <person name="Lin K."/>
        </authorList>
    </citation>
    <scope>NUCLEOTIDE SEQUENCE [LARGE SCALE GENOMIC DNA]</scope>
    <source>
        <strain evidence="2">cv. 9930</strain>
    </source>
</reference>
<protein>
    <submittedName>
        <fullName evidence="1">Uncharacterized protein</fullName>
    </submittedName>
</protein>
<proteinExistence type="predicted"/>
<organism evidence="1 2">
    <name type="scientific">Cucumis sativus</name>
    <name type="common">Cucumber</name>
    <dbReference type="NCBI Taxonomy" id="3659"/>
    <lineage>
        <taxon>Eukaryota</taxon>
        <taxon>Viridiplantae</taxon>
        <taxon>Streptophyta</taxon>
        <taxon>Embryophyta</taxon>
        <taxon>Tracheophyta</taxon>
        <taxon>Spermatophyta</taxon>
        <taxon>Magnoliopsida</taxon>
        <taxon>eudicotyledons</taxon>
        <taxon>Gunneridae</taxon>
        <taxon>Pentapetalae</taxon>
        <taxon>rosids</taxon>
        <taxon>fabids</taxon>
        <taxon>Cucurbitales</taxon>
        <taxon>Cucurbitaceae</taxon>
        <taxon>Benincaseae</taxon>
        <taxon>Cucumis</taxon>
    </lineage>
</organism>
<accession>A0A0A0KA10</accession>
<dbReference type="EMBL" id="CM002927">
    <property type="protein sequence ID" value="KGN46535.1"/>
    <property type="molecule type" value="Genomic_DNA"/>
</dbReference>
<sequence>MKALDDGISLILTIEPLVNMKCTTKMFSMILPSTPDRSFTASFQMDPKFFTQFTCNYYHYAIIPLGDLYLLMLDMQRRGFFALTLNLSEHFNDRRVVAALEFHTYGDEEKLSLAMLPNFMSKNEEDVGEIDYTYFVSIEIEDFRNLVKEFKNEDEVRVVLTNSYVKLSFGRKVIILTTMV</sequence>
<dbReference type="AlphaFoldDB" id="A0A0A0KA10"/>
<gene>
    <name evidence="1" type="ORF">Csa_6G107850</name>
</gene>
<dbReference type="Proteomes" id="UP000029981">
    <property type="component" value="Chromosome 6"/>
</dbReference>
<dbReference type="Gene3D" id="3.70.10.10">
    <property type="match status" value="1"/>
</dbReference>
<reference evidence="1 2" key="2">
    <citation type="journal article" date="2009" name="PLoS ONE">
        <title>An integrated genetic and cytogenetic map of the cucumber genome.</title>
        <authorList>
            <person name="Ren Y."/>
            <person name="Zhang Z."/>
            <person name="Liu J."/>
            <person name="Staub J.E."/>
            <person name="Han Y."/>
            <person name="Cheng Z."/>
            <person name="Li X."/>
            <person name="Lu J."/>
            <person name="Miao H."/>
            <person name="Kang H."/>
            <person name="Xie B."/>
            <person name="Gu X."/>
            <person name="Wang X."/>
            <person name="Du Y."/>
            <person name="Jin W."/>
            <person name="Huang S."/>
        </authorList>
    </citation>
    <scope>NUCLEOTIDE SEQUENCE [LARGE SCALE GENOMIC DNA]</scope>
    <source>
        <strain evidence="2">cv. 9930</strain>
    </source>
</reference>
<reference evidence="1 2" key="1">
    <citation type="journal article" date="2009" name="Nat. Genet.">
        <title>The genome of the cucumber, Cucumis sativus L.</title>
        <authorList>
            <person name="Huang S."/>
            <person name="Li R."/>
            <person name="Zhang Z."/>
            <person name="Li L."/>
            <person name="Gu X."/>
            <person name="Fan W."/>
            <person name="Lucas W.J."/>
            <person name="Wang X."/>
            <person name="Xie B."/>
            <person name="Ni P."/>
            <person name="Ren Y."/>
            <person name="Zhu H."/>
            <person name="Li J."/>
            <person name="Lin K."/>
            <person name="Jin W."/>
            <person name="Fei Z."/>
            <person name="Li G."/>
            <person name="Staub J."/>
            <person name="Kilian A."/>
            <person name="van der Vossen E.A."/>
            <person name="Wu Y."/>
            <person name="Guo J."/>
            <person name="He J."/>
            <person name="Jia Z."/>
            <person name="Ren Y."/>
            <person name="Tian G."/>
            <person name="Lu Y."/>
            <person name="Ruan J."/>
            <person name="Qian W."/>
            <person name="Wang M."/>
            <person name="Huang Q."/>
            <person name="Li B."/>
            <person name="Xuan Z."/>
            <person name="Cao J."/>
            <person name="Asan"/>
            <person name="Wu Z."/>
            <person name="Zhang J."/>
            <person name="Cai Q."/>
            <person name="Bai Y."/>
            <person name="Zhao B."/>
            <person name="Han Y."/>
            <person name="Li Y."/>
            <person name="Li X."/>
            <person name="Wang S."/>
            <person name="Shi Q."/>
            <person name="Liu S."/>
            <person name="Cho W.K."/>
            <person name="Kim J.Y."/>
            <person name="Xu Y."/>
            <person name="Heller-Uszynska K."/>
            <person name="Miao H."/>
            <person name="Cheng Z."/>
            <person name="Zhang S."/>
            <person name="Wu J."/>
            <person name="Yang Y."/>
            <person name="Kang H."/>
            <person name="Li M."/>
            <person name="Liang H."/>
            <person name="Ren X."/>
            <person name="Shi Z."/>
            <person name="Wen M."/>
            <person name="Jian M."/>
            <person name="Yang H."/>
            <person name="Zhang G."/>
            <person name="Yang Z."/>
            <person name="Chen R."/>
            <person name="Liu S."/>
            <person name="Li J."/>
            <person name="Ma L."/>
            <person name="Liu H."/>
            <person name="Zhou Y."/>
            <person name="Zhao J."/>
            <person name="Fang X."/>
            <person name="Li G."/>
            <person name="Fang L."/>
            <person name="Li Y."/>
            <person name="Liu D."/>
            <person name="Zheng H."/>
            <person name="Zhang Y."/>
            <person name="Qin N."/>
            <person name="Li Z."/>
            <person name="Yang G."/>
            <person name="Yang S."/>
            <person name="Bolund L."/>
            <person name="Kristiansen K."/>
            <person name="Zheng H."/>
            <person name="Li S."/>
            <person name="Zhang X."/>
            <person name="Yang H."/>
            <person name="Wang J."/>
            <person name="Sun R."/>
            <person name="Zhang B."/>
            <person name="Jiang S."/>
            <person name="Wang J."/>
            <person name="Du Y."/>
            <person name="Li S."/>
        </authorList>
    </citation>
    <scope>NUCLEOTIDE SEQUENCE [LARGE SCALE GENOMIC DNA]</scope>
    <source>
        <strain evidence="2">cv. 9930</strain>
    </source>
</reference>